<evidence type="ECO:0000313" key="2">
    <source>
        <dbReference type="EMBL" id="MBB6453126.1"/>
    </source>
</evidence>
<name>A0A841Q3Y7_9BACI</name>
<keyword evidence="3" id="KW-1185">Reference proteome</keyword>
<dbReference type="RefSeq" id="WP_174495759.1">
    <property type="nucleotide sequence ID" value="NZ_CADDWK010000004.1"/>
</dbReference>
<evidence type="ECO:0000256" key="1">
    <source>
        <dbReference type="SAM" id="MobiDB-lite"/>
    </source>
</evidence>
<gene>
    <name evidence="2" type="ORF">HNQ94_001574</name>
</gene>
<feature type="region of interest" description="Disordered" evidence="1">
    <location>
        <begin position="62"/>
        <end position="115"/>
    </location>
</feature>
<protein>
    <submittedName>
        <fullName evidence="2">Uncharacterized protein</fullName>
    </submittedName>
</protein>
<organism evidence="2 3">
    <name type="scientific">Salirhabdus euzebyi</name>
    <dbReference type="NCBI Taxonomy" id="394506"/>
    <lineage>
        <taxon>Bacteria</taxon>
        <taxon>Bacillati</taxon>
        <taxon>Bacillota</taxon>
        <taxon>Bacilli</taxon>
        <taxon>Bacillales</taxon>
        <taxon>Bacillaceae</taxon>
        <taxon>Salirhabdus</taxon>
    </lineage>
</organism>
<dbReference type="Proteomes" id="UP000581688">
    <property type="component" value="Unassembled WGS sequence"/>
</dbReference>
<proteinExistence type="predicted"/>
<accession>A0A841Q3Y7</accession>
<feature type="compositionally biased region" description="Basic and acidic residues" evidence="1">
    <location>
        <begin position="96"/>
        <end position="115"/>
    </location>
</feature>
<feature type="compositionally biased region" description="Polar residues" evidence="1">
    <location>
        <begin position="62"/>
        <end position="74"/>
    </location>
</feature>
<evidence type="ECO:0000313" key="3">
    <source>
        <dbReference type="Proteomes" id="UP000581688"/>
    </source>
</evidence>
<comment type="caution">
    <text evidence="2">The sequence shown here is derived from an EMBL/GenBank/DDBJ whole genome shotgun (WGS) entry which is preliminary data.</text>
</comment>
<dbReference type="EMBL" id="JACHGH010000004">
    <property type="protein sequence ID" value="MBB6453126.1"/>
    <property type="molecule type" value="Genomic_DNA"/>
</dbReference>
<sequence>MNEKNKVQKMDSYRLKDLIQQIREHSKDFIININIEKADIHLSDLQDVPINFNFEKVDVKENSGSINFGNNLNETSHKDKMVKKKPKKEKNQSQQKKKDKEKNKNDKKSDKDIVVKVNNKEVDEYYFGRV</sequence>
<reference evidence="2 3" key="1">
    <citation type="submission" date="2020-08" db="EMBL/GenBank/DDBJ databases">
        <title>Genomic Encyclopedia of Type Strains, Phase IV (KMG-IV): sequencing the most valuable type-strain genomes for metagenomic binning, comparative biology and taxonomic classification.</title>
        <authorList>
            <person name="Goeker M."/>
        </authorList>
    </citation>
    <scope>NUCLEOTIDE SEQUENCE [LARGE SCALE GENOMIC DNA]</scope>
    <source>
        <strain evidence="2 3">DSM 19612</strain>
    </source>
</reference>
<dbReference type="AlphaFoldDB" id="A0A841Q3Y7"/>